<dbReference type="RefSeq" id="WP_041337537.1">
    <property type="nucleotide sequence ID" value="NZ_JAOQJZ010000004.1"/>
</dbReference>
<accession>A0AAE3IJ11</accession>
<organism evidence="2 3">
    <name type="scientific">Hominimerdicola aceti</name>
    <dbReference type="NCBI Taxonomy" id="2981726"/>
    <lineage>
        <taxon>Bacteria</taxon>
        <taxon>Bacillati</taxon>
        <taxon>Bacillota</taxon>
        <taxon>Clostridia</taxon>
        <taxon>Eubacteriales</taxon>
        <taxon>Oscillospiraceae</taxon>
        <taxon>Hominimerdicola</taxon>
    </lineage>
</organism>
<keyword evidence="3" id="KW-1185">Reference proteome</keyword>
<protein>
    <submittedName>
        <fullName evidence="2">Uncharacterized protein</fullName>
    </submittedName>
</protein>
<sequence length="155" mass="17485">MNVKRKQAIDTLSAAVSNINDVKIQTDIQSLGELSEAFINTSDKAERKKLATDYKKRHKELQDFLDDNPELVNSEVERALLAAALGGEYAEEEVRVDARGRKTIRRRVKKVAPNPSAALSYLQNKDKENWSPNPKADPELEDTSEIEEDIYGKDN</sequence>
<evidence type="ECO:0000256" key="1">
    <source>
        <dbReference type="SAM" id="MobiDB-lite"/>
    </source>
</evidence>
<feature type="region of interest" description="Disordered" evidence="1">
    <location>
        <begin position="115"/>
        <end position="155"/>
    </location>
</feature>
<proteinExistence type="predicted"/>
<dbReference type="AlphaFoldDB" id="A0AAE3IJ11"/>
<dbReference type="EMBL" id="JAOQJZ010000004">
    <property type="protein sequence ID" value="MCU6705302.1"/>
    <property type="molecule type" value="Genomic_DNA"/>
</dbReference>
<name>A0AAE3IJ11_9FIRM</name>
<comment type="caution">
    <text evidence="2">The sequence shown here is derived from an EMBL/GenBank/DDBJ whole genome shotgun (WGS) entry which is preliminary data.</text>
</comment>
<feature type="compositionally biased region" description="Acidic residues" evidence="1">
    <location>
        <begin position="139"/>
        <end position="149"/>
    </location>
</feature>
<reference evidence="2 3" key="1">
    <citation type="journal article" date="2021" name="ISME Commun">
        <title>Automated analysis of genomic sequences facilitates high-throughput and comprehensive description of bacteria.</title>
        <authorList>
            <person name="Hitch T.C.A."/>
        </authorList>
    </citation>
    <scope>NUCLEOTIDE SEQUENCE [LARGE SCALE GENOMIC DNA]</scope>
    <source>
        <strain evidence="2 3">Sanger_31</strain>
    </source>
</reference>
<dbReference type="Proteomes" id="UP001208131">
    <property type="component" value="Unassembled WGS sequence"/>
</dbReference>
<evidence type="ECO:0000313" key="3">
    <source>
        <dbReference type="Proteomes" id="UP001208131"/>
    </source>
</evidence>
<evidence type="ECO:0000313" key="2">
    <source>
        <dbReference type="EMBL" id="MCU6705302.1"/>
    </source>
</evidence>
<gene>
    <name evidence="2" type="ORF">OCV57_05080</name>
</gene>